<dbReference type="GO" id="GO:0000972">
    <property type="term" value="P:transcription-dependent tethering of RNA polymerase II gene DNA at nuclear periphery"/>
    <property type="evidence" value="ECO:0007669"/>
    <property type="project" value="TreeGrafter"/>
</dbReference>
<gene>
    <name evidence="5" type="ORF">WJX84_009627</name>
</gene>
<evidence type="ECO:0000256" key="3">
    <source>
        <dbReference type="ARBA" id="ARBA00023242"/>
    </source>
</evidence>
<protein>
    <submittedName>
        <fullName evidence="5">Uncharacterized protein</fullName>
    </submittedName>
</protein>
<dbReference type="GO" id="GO:0006606">
    <property type="term" value="P:protein import into nucleus"/>
    <property type="evidence" value="ECO:0007669"/>
    <property type="project" value="TreeGrafter"/>
</dbReference>
<dbReference type="GO" id="GO:0016973">
    <property type="term" value="P:poly(A)+ mRNA export from nucleus"/>
    <property type="evidence" value="ECO:0007669"/>
    <property type="project" value="TreeGrafter"/>
</dbReference>
<dbReference type="EMBL" id="JALJOV010000409">
    <property type="protein sequence ID" value="KAK9863957.1"/>
    <property type="molecule type" value="Genomic_DNA"/>
</dbReference>
<sequence length="908" mass="97152">MYSSFRCPAAVSEGLRVEICEALGSKDLIVLLVNHGGGVVLWKSFNQLDLEPITEHLEGSEVSGMFGRLSAYNPLRRQAASKPAPAVVALQLLQADALSADPVLLALTCEQLSLWQIDAPEGPEERLGPAVLWSLGAGIKRLVEGNECIAGAVPAANAGCWAVLTATQGVLEYGRPAASLPEPIQSDDATADPMSPEQPDAAMQTAMLMESGPGREPGVSSPPALPDAAFRLLDEVCLGSSRGGGGVPPRLLPELQNISCFHIDGPSNPIVLYSNRLVDMLPKHWGGASTGPGLSRHLQEKRASHSRLLGLISQAGIPSRLPASALNLTLEAGQLLAAVAAVREAESAALQSSERSDRAAGLLSGLEAEADLLSQAVDLAGQSVQQKLGAAAGHRGAWEVFYSCPAASAPEFFNALVSLVPGSGQASTSTLSSQLAQLCTLASIAQRVTDAAGQQKALQQRQLPAAARVGGGWLSGEAVRSCFTSILHAFRRLRPAVNQEVPGEVLKLVESQVNVTTQLLSSLAAAMAGAQAEGSNAIYVPLAFEYRRERQASLQDLLDQAQSLQEQGGQHGMQLLQEVERLASAHDSYPQLWAICNWLADAARLHDHMAAGAQPTTLEGYGPAHSMAEFVFDRLLEEDRAHELLTLPDTFNEPLSEWFEKPSCSLPSQLAATGLARRKAELRPLHQLRLGQYFPAASGFQIFADSNETRCRDATRLACYSHLASLASVPDSLAPLPSQVQDHLRTTQSSLHLQSTQVEMGLGEELRQTPEALMATALQGPAKQALLVFQILLALGAAFSRQHRASFEAVWRQAVEATDWDNLNRQRKALSEMGLQERIASTTLFQAAHQCYSTKSSMLAGQPGGRWFQETFPHEKLHQTLREWAVAYPSLDAGNLILDVFSAGVQAM</sequence>
<dbReference type="AlphaFoldDB" id="A0AAW1T5R7"/>
<dbReference type="PANTHER" id="PTHR13405:SF11">
    <property type="entry name" value="NUCLEAR PORE COMPLEX PROTEIN NUP133"/>
    <property type="match status" value="1"/>
</dbReference>
<dbReference type="InterPro" id="IPR037624">
    <property type="entry name" value="Nup133-like"/>
</dbReference>
<feature type="region of interest" description="Disordered" evidence="4">
    <location>
        <begin position="178"/>
        <end position="200"/>
    </location>
</feature>
<name>A0AAW1T5R7_9CHLO</name>
<keyword evidence="6" id="KW-1185">Reference proteome</keyword>
<evidence type="ECO:0000256" key="2">
    <source>
        <dbReference type="ARBA" id="ARBA00022448"/>
    </source>
</evidence>
<comment type="subcellular location">
    <subcellularLocation>
        <location evidence="1">Nucleus</location>
    </subcellularLocation>
</comment>
<evidence type="ECO:0000256" key="1">
    <source>
        <dbReference type="ARBA" id="ARBA00004123"/>
    </source>
</evidence>
<keyword evidence="2" id="KW-0813">Transport</keyword>
<dbReference type="PANTHER" id="PTHR13405">
    <property type="entry name" value="NUCLEAR PORE COMPLEX PROTEIN NUP133"/>
    <property type="match status" value="1"/>
</dbReference>
<organism evidence="5 6">
    <name type="scientific">Apatococcus fuscideae</name>
    <dbReference type="NCBI Taxonomy" id="2026836"/>
    <lineage>
        <taxon>Eukaryota</taxon>
        <taxon>Viridiplantae</taxon>
        <taxon>Chlorophyta</taxon>
        <taxon>core chlorophytes</taxon>
        <taxon>Trebouxiophyceae</taxon>
        <taxon>Chlorellales</taxon>
        <taxon>Chlorellaceae</taxon>
        <taxon>Apatococcus</taxon>
    </lineage>
</organism>
<reference evidence="5 6" key="1">
    <citation type="journal article" date="2024" name="Nat. Commun.">
        <title>Phylogenomics reveals the evolutionary origins of lichenization in chlorophyte algae.</title>
        <authorList>
            <person name="Puginier C."/>
            <person name="Libourel C."/>
            <person name="Otte J."/>
            <person name="Skaloud P."/>
            <person name="Haon M."/>
            <person name="Grisel S."/>
            <person name="Petersen M."/>
            <person name="Berrin J.G."/>
            <person name="Delaux P.M."/>
            <person name="Dal Grande F."/>
            <person name="Keller J."/>
        </authorList>
    </citation>
    <scope>NUCLEOTIDE SEQUENCE [LARGE SCALE GENOMIC DNA]</scope>
    <source>
        <strain evidence="5 6">SAG 2523</strain>
    </source>
</reference>
<accession>A0AAW1T5R7</accession>
<dbReference type="Proteomes" id="UP001485043">
    <property type="component" value="Unassembled WGS sequence"/>
</dbReference>
<dbReference type="GO" id="GO:0031080">
    <property type="term" value="C:nuclear pore outer ring"/>
    <property type="evidence" value="ECO:0007669"/>
    <property type="project" value="TreeGrafter"/>
</dbReference>
<proteinExistence type="predicted"/>
<evidence type="ECO:0000313" key="6">
    <source>
        <dbReference type="Proteomes" id="UP001485043"/>
    </source>
</evidence>
<evidence type="ECO:0000313" key="5">
    <source>
        <dbReference type="EMBL" id="KAK9863957.1"/>
    </source>
</evidence>
<evidence type="ECO:0000256" key="4">
    <source>
        <dbReference type="SAM" id="MobiDB-lite"/>
    </source>
</evidence>
<comment type="caution">
    <text evidence="5">The sequence shown here is derived from an EMBL/GenBank/DDBJ whole genome shotgun (WGS) entry which is preliminary data.</text>
</comment>
<dbReference type="GO" id="GO:0017056">
    <property type="term" value="F:structural constituent of nuclear pore"/>
    <property type="evidence" value="ECO:0007669"/>
    <property type="project" value="InterPro"/>
</dbReference>
<keyword evidence="3" id="KW-0539">Nucleus</keyword>